<protein>
    <submittedName>
        <fullName evidence="2">Uncharacterized protein</fullName>
    </submittedName>
</protein>
<organism evidence="2">
    <name type="scientific">Ostreococcus mediterraneus</name>
    <dbReference type="NCBI Taxonomy" id="1486918"/>
    <lineage>
        <taxon>Eukaryota</taxon>
        <taxon>Viridiplantae</taxon>
        <taxon>Chlorophyta</taxon>
        <taxon>Mamiellophyceae</taxon>
        <taxon>Mamiellales</taxon>
        <taxon>Bathycoccaceae</taxon>
        <taxon>Ostreococcus</taxon>
    </lineage>
</organism>
<comment type="similarity">
    <text evidence="1">Belongs to the VPS26 family.</text>
</comment>
<evidence type="ECO:0000313" key="2">
    <source>
        <dbReference type="EMBL" id="CAD8584309.1"/>
    </source>
</evidence>
<proteinExistence type="inferred from homology"/>
<sequence>MSRIDVYLESQDSKYADGDTIRGEVVVCVEREDAPFEHTGVVLNAIGTAQLRVSDKSVTIIESLFISVDPVTILDVNLVLAPPGRLGIGMHTFTFSFALRGTRGQEVYETFHGQNTQIVYAIDAEIIRPILRGGSLSTGMCEFLVETKPDEDDCEACACSSAVAFEITEEQQDLGPAPGALATEGFLIRGVLDRTSWFLEEAITGTITVERSAAPLKAIEIELCRVEGCSTTEGQVMTETSPVQFTQVVDGDCARGSEIPIHVVIPRLFTCPSVQASSFSVAFMLRVLCIFEPLTPGNKEPVAVRAIPIQLYRGGNQCVEEDTALRH</sequence>
<dbReference type="PANTHER" id="PTHR12233">
    <property type="entry name" value="VACUOLAR PROTEIN SORTING 26 RELATED"/>
    <property type="match status" value="1"/>
</dbReference>
<name>A0A6U0EJE8_9CHLO</name>
<reference evidence="2" key="1">
    <citation type="submission" date="2021-01" db="EMBL/GenBank/DDBJ databases">
        <authorList>
            <person name="Corre E."/>
            <person name="Pelletier E."/>
            <person name="Niang G."/>
            <person name="Scheremetjew M."/>
            <person name="Finn R."/>
            <person name="Kale V."/>
            <person name="Holt S."/>
            <person name="Cochrane G."/>
            <person name="Meng A."/>
            <person name="Brown T."/>
            <person name="Cohen L."/>
        </authorList>
    </citation>
    <scope>NUCLEOTIDE SEQUENCE</scope>
    <source>
        <strain evidence="2">Clade-D-RCC2572</strain>
    </source>
</reference>
<accession>A0A6U0EJE8</accession>
<dbReference type="Gene3D" id="2.60.40.640">
    <property type="match status" value="2"/>
</dbReference>
<gene>
    <name evidence="2" type="ORF">OMED0929_LOCUS4847</name>
</gene>
<evidence type="ECO:0000256" key="1">
    <source>
        <dbReference type="ARBA" id="ARBA00009100"/>
    </source>
</evidence>
<dbReference type="EMBL" id="HBEW01005757">
    <property type="protein sequence ID" value="CAD8584309.1"/>
    <property type="molecule type" value="Transcribed_RNA"/>
</dbReference>
<dbReference type="InterPro" id="IPR028934">
    <property type="entry name" value="Vps26-related"/>
</dbReference>
<dbReference type="AlphaFoldDB" id="A0A6U0EJE8"/>
<dbReference type="GO" id="GO:0006886">
    <property type="term" value="P:intracellular protein transport"/>
    <property type="evidence" value="ECO:0007669"/>
    <property type="project" value="InterPro"/>
</dbReference>
<dbReference type="Pfam" id="PF03643">
    <property type="entry name" value="Vps26"/>
    <property type="match status" value="1"/>
</dbReference>
<dbReference type="InterPro" id="IPR014752">
    <property type="entry name" value="Arrestin-like_C"/>
</dbReference>